<dbReference type="Pfam" id="PF17935">
    <property type="entry name" value="TetR_C_27"/>
    <property type="match status" value="1"/>
</dbReference>
<keyword evidence="2 4" id="KW-0238">DNA-binding</keyword>
<keyword evidence="7" id="KW-1185">Reference proteome</keyword>
<dbReference type="InterPro" id="IPR001647">
    <property type="entry name" value="HTH_TetR"/>
</dbReference>
<dbReference type="Pfam" id="PF00440">
    <property type="entry name" value="TetR_N"/>
    <property type="match status" value="1"/>
</dbReference>
<dbReference type="InterPro" id="IPR009057">
    <property type="entry name" value="Homeodomain-like_sf"/>
</dbReference>
<dbReference type="PROSITE" id="PS01081">
    <property type="entry name" value="HTH_TETR_1"/>
    <property type="match status" value="1"/>
</dbReference>
<organism evidence="6 7">
    <name type="scientific">Kitasatospora terrestris</name>
    <dbReference type="NCBI Taxonomy" id="258051"/>
    <lineage>
        <taxon>Bacteria</taxon>
        <taxon>Bacillati</taxon>
        <taxon>Actinomycetota</taxon>
        <taxon>Actinomycetes</taxon>
        <taxon>Kitasatosporales</taxon>
        <taxon>Streptomycetaceae</taxon>
        <taxon>Kitasatospora</taxon>
    </lineage>
</organism>
<dbReference type="Proteomes" id="UP001501752">
    <property type="component" value="Unassembled WGS sequence"/>
</dbReference>
<evidence type="ECO:0000256" key="4">
    <source>
        <dbReference type="PROSITE-ProRule" id="PRU00335"/>
    </source>
</evidence>
<dbReference type="PRINTS" id="PR00455">
    <property type="entry name" value="HTHTETR"/>
</dbReference>
<reference evidence="7" key="1">
    <citation type="journal article" date="2019" name="Int. J. Syst. Evol. Microbiol.">
        <title>The Global Catalogue of Microorganisms (GCM) 10K type strain sequencing project: providing services to taxonomists for standard genome sequencing and annotation.</title>
        <authorList>
            <consortium name="The Broad Institute Genomics Platform"/>
            <consortium name="The Broad Institute Genome Sequencing Center for Infectious Disease"/>
            <person name="Wu L."/>
            <person name="Ma J."/>
        </authorList>
    </citation>
    <scope>NUCLEOTIDE SEQUENCE [LARGE SCALE GENOMIC DNA]</scope>
    <source>
        <strain evidence="7">JCM 13006</strain>
    </source>
</reference>
<evidence type="ECO:0000259" key="5">
    <source>
        <dbReference type="PROSITE" id="PS50977"/>
    </source>
</evidence>
<dbReference type="EMBL" id="BAABIS010000001">
    <property type="protein sequence ID" value="GAA4871164.1"/>
    <property type="molecule type" value="Genomic_DNA"/>
</dbReference>
<dbReference type="PANTHER" id="PTHR30055:SF151">
    <property type="entry name" value="TRANSCRIPTIONAL REGULATORY PROTEIN"/>
    <property type="match status" value="1"/>
</dbReference>
<dbReference type="RefSeq" id="WP_345699789.1">
    <property type="nucleotide sequence ID" value="NZ_BAABIS010000001.1"/>
</dbReference>
<protein>
    <submittedName>
        <fullName evidence="6">TetR family transcriptional regulator</fullName>
    </submittedName>
</protein>
<gene>
    <name evidence="6" type="ORF">GCM10023235_57590</name>
</gene>
<dbReference type="PANTHER" id="PTHR30055">
    <property type="entry name" value="HTH-TYPE TRANSCRIPTIONAL REGULATOR RUTR"/>
    <property type="match status" value="1"/>
</dbReference>
<evidence type="ECO:0000313" key="6">
    <source>
        <dbReference type="EMBL" id="GAA4871164.1"/>
    </source>
</evidence>
<dbReference type="PROSITE" id="PS50977">
    <property type="entry name" value="HTH_TETR_2"/>
    <property type="match status" value="1"/>
</dbReference>
<keyword evidence="1" id="KW-0805">Transcription regulation</keyword>
<dbReference type="InterPro" id="IPR041478">
    <property type="entry name" value="TetR_C_27"/>
</dbReference>
<dbReference type="SUPFAM" id="SSF46689">
    <property type="entry name" value="Homeodomain-like"/>
    <property type="match status" value="1"/>
</dbReference>
<dbReference type="SUPFAM" id="SSF48498">
    <property type="entry name" value="Tetracyclin repressor-like, C-terminal domain"/>
    <property type="match status" value="1"/>
</dbReference>
<evidence type="ECO:0000256" key="1">
    <source>
        <dbReference type="ARBA" id="ARBA00023015"/>
    </source>
</evidence>
<dbReference type="Gene3D" id="1.10.357.10">
    <property type="entry name" value="Tetracycline Repressor, domain 2"/>
    <property type="match status" value="1"/>
</dbReference>
<dbReference type="InterPro" id="IPR023772">
    <property type="entry name" value="DNA-bd_HTH_TetR-type_CS"/>
</dbReference>
<sequence length="195" mass="21435">MTTDSTLTPEQILTAAEDVLRRYGPAKATVVDIARALGVSHGSVYRHFPSKAALREAVTQRWLDQAHAELSTISAGSGPADERLHRWLATLFAAKKRKALEDPELFATYQALVGELSSTVEEHIETLIAQIAVIVRDGVDRGEFRPADAEFTARAVFQATAHFHDPVHAAEWKHDRADADFEAVWSLLLNGLRAG</sequence>
<evidence type="ECO:0000313" key="7">
    <source>
        <dbReference type="Proteomes" id="UP001501752"/>
    </source>
</evidence>
<dbReference type="InterPro" id="IPR050109">
    <property type="entry name" value="HTH-type_TetR-like_transc_reg"/>
</dbReference>
<evidence type="ECO:0000256" key="3">
    <source>
        <dbReference type="ARBA" id="ARBA00023163"/>
    </source>
</evidence>
<accession>A0ABP9E898</accession>
<feature type="domain" description="HTH tetR-type" evidence="5">
    <location>
        <begin position="6"/>
        <end position="66"/>
    </location>
</feature>
<evidence type="ECO:0000256" key="2">
    <source>
        <dbReference type="ARBA" id="ARBA00023125"/>
    </source>
</evidence>
<feature type="DNA-binding region" description="H-T-H motif" evidence="4">
    <location>
        <begin position="29"/>
        <end position="48"/>
    </location>
</feature>
<name>A0ABP9E898_9ACTN</name>
<proteinExistence type="predicted"/>
<dbReference type="InterPro" id="IPR036271">
    <property type="entry name" value="Tet_transcr_reg_TetR-rel_C_sf"/>
</dbReference>
<keyword evidence="3" id="KW-0804">Transcription</keyword>
<comment type="caution">
    <text evidence="6">The sequence shown here is derived from an EMBL/GenBank/DDBJ whole genome shotgun (WGS) entry which is preliminary data.</text>
</comment>